<dbReference type="EMBL" id="OD565994">
    <property type="protein sequence ID" value="CAD7443124.1"/>
    <property type="molecule type" value="Genomic_DNA"/>
</dbReference>
<reference evidence="1" key="1">
    <citation type="submission" date="2020-11" db="EMBL/GenBank/DDBJ databases">
        <authorList>
            <person name="Tran Van P."/>
        </authorList>
    </citation>
    <scope>NUCLEOTIDE SEQUENCE</scope>
</reference>
<sequence>MVRSGFGSQSGVVRGEERERVPPVLEKPVIVVSRLFGRKCRTGLSGSRLRIYPLCLIFHPLVVFRVSGNISAVFTTKEKGEKWDELMSGRNRVFISISVGRTGTVTFNNLNNVYDVQHGWLSKRSKYPNLVDP</sequence>
<protein>
    <submittedName>
        <fullName evidence="1">Uncharacterized protein</fullName>
    </submittedName>
</protein>
<accession>A0A7R9EY44</accession>
<evidence type="ECO:0000313" key="1">
    <source>
        <dbReference type="EMBL" id="CAD7443124.1"/>
    </source>
</evidence>
<dbReference type="AlphaFoldDB" id="A0A7R9EY44"/>
<organism evidence="1">
    <name type="scientific">Timema bartmani</name>
    <dbReference type="NCBI Taxonomy" id="61472"/>
    <lineage>
        <taxon>Eukaryota</taxon>
        <taxon>Metazoa</taxon>
        <taxon>Ecdysozoa</taxon>
        <taxon>Arthropoda</taxon>
        <taxon>Hexapoda</taxon>
        <taxon>Insecta</taxon>
        <taxon>Pterygota</taxon>
        <taxon>Neoptera</taxon>
        <taxon>Polyneoptera</taxon>
        <taxon>Phasmatodea</taxon>
        <taxon>Timematodea</taxon>
        <taxon>Timematoidea</taxon>
        <taxon>Timematidae</taxon>
        <taxon>Timema</taxon>
    </lineage>
</organism>
<proteinExistence type="predicted"/>
<name>A0A7R9EY44_9NEOP</name>
<gene>
    <name evidence="1" type="ORF">TBIB3V08_LOCUS5536</name>
</gene>